<evidence type="ECO:0000313" key="2">
    <source>
        <dbReference type="EMBL" id="KAL0170372.1"/>
    </source>
</evidence>
<feature type="non-terminal residue" evidence="2">
    <location>
        <position position="1"/>
    </location>
</feature>
<protein>
    <submittedName>
        <fullName evidence="2">Uncharacterized protein</fullName>
    </submittedName>
</protein>
<reference evidence="2 3" key="1">
    <citation type="submission" date="2024-05" db="EMBL/GenBank/DDBJ databases">
        <title>Genome sequencing and assembly of Indian major carp, Cirrhinus mrigala (Hamilton, 1822).</title>
        <authorList>
            <person name="Mohindra V."/>
            <person name="Chowdhury L.M."/>
            <person name="Lal K."/>
            <person name="Jena J.K."/>
        </authorList>
    </citation>
    <scope>NUCLEOTIDE SEQUENCE [LARGE SCALE GENOMIC DNA]</scope>
    <source>
        <strain evidence="2">CM1030</strain>
        <tissue evidence="2">Blood</tissue>
    </source>
</reference>
<dbReference type="Proteomes" id="UP001529510">
    <property type="component" value="Unassembled WGS sequence"/>
</dbReference>
<comment type="caution">
    <text evidence="2">The sequence shown here is derived from an EMBL/GenBank/DDBJ whole genome shotgun (WGS) entry which is preliminary data.</text>
</comment>
<keyword evidence="3" id="KW-1185">Reference proteome</keyword>
<feature type="compositionally biased region" description="Polar residues" evidence="1">
    <location>
        <begin position="19"/>
        <end position="31"/>
    </location>
</feature>
<proteinExistence type="predicted"/>
<organism evidence="2 3">
    <name type="scientific">Cirrhinus mrigala</name>
    <name type="common">Mrigala</name>
    <dbReference type="NCBI Taxonomy" id="683832"/>
    <lineage>
        <taxon>Eukaryota</taxon>
        <taxon>Metazoa</taxon>
        <taxon>Chordata</taxon>
        <taxon>Craniata</taxon>
        <taxon>Vertebrata</taxon>
        <taxon>Euteleostomi</taxon>
        <taxon>Actinopterygii</taxon>
        <taxon>Neopterygii</taxon>
        <taxon>Teleostei</taxon>
        <taxon>Ostariophysi</taxon>
        <taxon>Cypriniformes</taxon>
        <taxon>Cyprinidae</taxon>
        <taxon>Labeoninae</taxon>
        <taxon>Labeonini</taxon>
        <taxon>Cirrhinus</taxon>
    </lineage>
</organism>
<dbReference type="AlphaFoldDB" id="A0ABD0P8H0"/>
<feature type="region of interest" description="Disordered" evidence="1">
    <location>
        <begin position="1"/>
        <end position="36"/>
    </location>
</feature>
<name>A0ABD0P8H0_CIRMR</name>
<sequence>SPHSSPSHSASCTMPMPIRSTSAGSTPTHTPQDCLAGVGDDVLDAFSQGE</sequence>
<dbReference type="EMBL" id="JAMKFB020000017">
    <property type="protein sequence ID" value="KAL0170372.1"/>
    <property type="molecule type" value="Genomic_DNA"/>
</dbReference>
<accession>A0ABD0P8H0</accession>
<evidence type="ECO:0000313" key="3">
    <source>
        <dbReference type="Proteomes" id="UP001529510"/>
    </source>
</evidence>
<gene>
    <name evidence="2" type="ORF">M9458_034968</name>
</gene>
<evidence type="ECO:0000256" key="1">
    <source>
        <dbReference type="SAM" id="MobiDB-lite"/>
    </source>
</evidence>
<feature type="compositionally biased region" description="Low complexity" evidence="1">
    <location>
        <begin position="1"/>
        <end position="11"/>
    </location>
</feature>
<feature type="non-terminal residue" evidence="2">
    <location>
        <position position="50"/>
    </location>
</feature>